<evidence type="ECO:0000256" key="1">
    <source>
        <dbReference type="ARBA" id="ARBA00038494"/>
    </source>
</evidence>
<feature type="domain" description="Glycosyltransferase 2-like" evidence="3">
    <location>
        <begin position="10"/>
        <end position="98"/>
    </location>
</feature>
<accession>W0SMX0</accession>
<dbReference type="Pfam" id="PF00535">
    <property type="entry name" value="Glycos_transf_2"/>
    <property type="match status" value="1"/>
</dbReference>
<dbReference type="EMBL" id="AP012547">
    <property type="protein sequence ID" value="BAO31163.1"/>
    <property type="molecule type" value="Genomic_DNA"/>
</dbReference>
<dbReference type="InterPro" id="IPR001173">
    <property type="entry name" value="Glyco_trans_2-like"/>
</dbReference>
<keyword evidence="2" id="KW-0812">Transmembrane</keyword>
<dbReference type="PANTHER" id="PTHR43630">
    <property type="entry name" value="POLY-BETA-1,6-N-ACETYL-D-GLUCOSAMINE SYNTHASE"/>
    <property type="match status" value="1"/>
</dbReference>
<proteinExistence type="inferred from homology"/>
<sequence>MTSADRMPISAVLITKNAAHQLADCLASVAFCDEIVVVDSGSDDGTAEIAGRHGARVIQSEWRGFGPQKQFAVDQASHDWVLCIDADERVSEGLQESIREVRGAVSSAPTFSAYRFARRNRFMGRYLRHGEGYPDWSLRLFDRRHARWSDDPVHEKVIAAGAIGTLQGDLLHESAESLETYLAKQNRYSTLAAEEALASGKRATVMHLLFSPLLRFVKFYFLRLGLLDGLPGLVHILVGCGASFFKYAKMLAFQRSGQ</sequence>
<dbReference type="STRING" id="1223802.SUTH_03393"/>
<dbReference type="PANTHER" id="PTHR43630:SF2">
    <property type="entry name" value="GLYCOSYLTRANSFERASE"/>
    <property type="match status" value="1"/>
</dbReference>
<reference evidence="4 5" key="1">
    <citation type="journal article" date="2014" name="Syst. Appl. Microbiol.">
        <title>Complete genomes of freshwater sulfur oxidizers Sulfuricella denitrificans skB26 and Sulfuritalea hydrogenivorans sk43H: genetic insights into the sulfur oxidation pathway of betaproteobacteria.</title>
        <authorList>
            <person name="Watanabe T."/>
            <person name="Kojima H."/>
            <person name="Fukui M."/>
        </authorList>
    </citation>
    <scope>NUCLEOTIDE SEQUENCE [LARGE SCALE GENOMIC DNA]</scope>
    <source>
        <strain evidence="4">DSM22779</strain>
    </source>
</reference>
<evidence type="ECO:0000313" key="4">
    <source>
        <dbReference type="EMBL" id="BAO31163.1"/>
    </source>
</evidence>
<dbReference type="Gene3D" id="3.90.550.10">
    <property type="entry name" value="Spore Coat Polysaccharide Biosynthesis Protein SpsA, Chain A"/>
    <property type="match status" value="1"/>
</dbReference>
<dbReference type="Proteomes" id="UP000031637">
    <property type="component" value="Chromosome"/>
</dbReference>
<dbReference type="GO" id="GO:0016740">
    <property type="term" value="F:transferase activity"/>
    <property type="evidence" value="ECO:0007669"/>
    <property type="project" value="UniProtKB-KW"/>
</dbReference>
<gene>
    <name evidence="4" type="ORF">SUTH_03393</name>
</gene>
<dbReference type="CDD" id="cd02511">
    <property type="entry name" value="Beta4Glucosyltransferase"/>
    <property type="match status" value="1"/>
</dbReference>
<keyword evidence="4" id="KW-0808">Transferase</keyword>
<comment type="similarity">
    <text evidence="1">Belongs to the glycosyltransferase 2 family. WaaE/KdtX subfamily.</text>
</comment>
<evidence type="ECO:0000259" key="3">
    <source>
        <dbReference type="Pfam" id="PF00535"/>
    </source>
</evidence>
<name>W0SMX0_9PROT</name>
<keyword evidence="2" id="KW-0472">Membrane</keyword>
<dbReference type="HOGENOM" id="CLU_065962_0_0_4"/>
<evidence type="ECO:0000256" key="2">
    <source>
        <dbReference type="SAM" id="Phobius"/>
    </source>
</evidence>
<dbReference type="RefSeq" id="WP_041100924.1">
    <property type="nucleotide sequence ID" value="NZ_AP012547.1"/>
</dbReference>
<feature type="transmembrane region" description="Helical" evidence="2">
    <location>
        <begin position="220"/>
        <end position="245"/>
    </location>
</feature>
<dbReference type="AlphaFoldDB" id="W0SMX0"/>
<dbReference type="OrthoDB" id="9815923at2"/>
<organism evidence="4 5">
    <name type="scientific">Sulfuritalea hydrogenivorans sk43H</name>
    <dbReference type="NCBI Taxonomy" id="1223802"/>
    <lineage>
        <taxon>Bacteria</taxon>
        <taxon>Pseudomonadati</taxon>
        <taxon>Pseudomonadota</taxon>
        <taxon>Betaproteobacteria</taxon>
        <taxon>Nitrosomonadales</taxon>
        <taxon>Sterolibacteriaceae</taxon>
        <taxon>Sulfuritalea</taxon>
    </lineage>
</organism>
<dbReference type="SUPFAM" id="SSF53448">
    <property type="entry name" value="Nucleotide-diphospho-sugar transferases"/>
    <property type="match status" value="1"/>
</dbReference>
<keyword evidence="2" id="KW-1133">Transmembrane helix</keyword>
<protein>
    <submittedName>
        <fullName evidence="4">Glycosyl transferase</fullName>
    </submittedName>
</protein>
<dbReference type="KEGG" id="shd:SUTH_03393"/>
<evidence type="ECO:0000313" key="5">
    <source>
        <dbReference type="Proteomes" id="UP000031637"/>
    </source>
</evidence>
<keyword evidence="5" id="KW-1185">Reference proteome</keyword>
<dbReference type="InterPro" id="IPR029044">
    <property type="entry name" value="Nucleotide-diphossugar_trans"/>
</dbReference>